<reference evidence="5" key="1">
    <citation type="submission" date="2020-07" db="EMBL/GenBank/DDBJ databases">
        <title>Huge and variable diversity of episymbiotic CPR bacteria and DPANN archaea in groundwater ecosystems.</title>
        <authorList>
            <person name="He C.Y."/>
            <person name="Keren R."/>
            <person name="Whittaker M."/>
            <person name="Farag I.F."/>
            <person name="Doudna J."/>
            <person name="Cate J.H.D."/>
            <person name="Banfield J.F."/>
        </authorList>
    </citation>
    <scope>NUCLEOTIDE SEQUENCE</scope>
    <source>
        <strain evidence="5">NC_groundwater_763_Ag_S-0.2um_68_21</strain>
    </source>
</reference>
<dbReference type="GO" id="GO:0019213">
    <property type="term" value="F:deacetylase activity"/>
    <property type="evidence" value="ECO:0007669"/>
    <property type="project" value="InterPro"/>
</dbReference>
<keyword evidence="1" id="KW-0479">Metal-binding</keyword>
<dbReference type="Pfam" id="PF01979">
    <property type="entry name" value="Amidohydro_1"/>
    <property type="match status" value="1"/>
</dbReference>
<evidence type="ECO:0000256" key="3">
    <source>
        <dbReference type="PIRSR" id="PIRSR039004-3"/>
    </source>
</evidence>
<dbReference type="NCBIfam" id="NF006689">
    <property type="entry name" value="PRK09237.1"/>
    <property type="match status" value="1"/>
</dbReference>
<feature type="modified residue" description="N6-carboxylysine" evidence="2">
    <location>
        <position position="159"/>
    </location>
</feature>
<evidence type="ECO:0000256" key="1">
    <source>
        <dbReference type="PIRSR" id="PIRSR039004-1"/>
    </source>
</evidence>
<feature type="binding site" description="via carbamate group" evidence="1">
    <location>
        <position position="159"/>
    </location>
    <ligand>
        <name>Zn(2+)</name>
        <dbReference type="ChEBI" id="CHEBI:29105"/>
        <label>1</label>
    </ligand>
</feature>
<gene>
    <name evidence="5" type="ORF">HYZ11_00075</name>
</gene>
<evidence type="ECO:0000313" key="6">
    <source>
        <dbReference type="Proteomes" id="UP000782312"/>
    </source>
</evidence>
<feature type="binding site" description="via carbamate group" evidence="1">
    <location>
        <position position="159"/>
    </location>
    <ligand>
        <name>Zn(2+)</name>
        <dbReference type="ChEBI" id="CHEBI:29105"/>
        <label>2</label>
    </ligand>
</feature>
<dbReference type="PIRSF" id="PIRSF039004">
    <property type="entry name" value="ADE_EF_0837"/>
    <property type="match status" value="1"/>
</dbReference>
<dbReference type="InterPro" id="IPR020043">
    <property type="entry name" value="Deacetylase_Atu3266-like"/>
</dbReference>
<sequence length="385" mass="42198">MTGDLLIRGGYLTDPSQGIEGTMDVEIRRGRVRRIAPHIELRGMPTLDARGKLVTPGLVDLHCHFFEGISHYGVSLEKGMLARGVTTAVDTGSAGAQTFPSFRRWILDAARPTVRAFLNISAGGLLLPGIGENIDMRALGVERALECYKAHRDLLVGMKVRLSRNVVGRSGGRPLDPALEAAKALRVPLMVHVGDTPESLPKILRRLRPGDVLTHAFHGRRESILDRRGKVRRAVWEARDRGILLDVAHGQASFRFETLETAMAQGLMPGNLSTDLHAHCINGPVWSFPNLIGKFLALGFPLAEVIRLSTQTTARWLGLEREIGTLRPGARGDAAVFRVKEGRFTFVDCHGGRRRGKQMLETMHVVLGGVVLKAAGQEKRALVPR</sequence>
<evidence type="ECO:0000259" key="4">
    <source>
        <dbReference type="Pfam" id="PF01979"/>
    </source>
</evidence>
<dbReference type="EMBL" id="JACPUR010000001">
    <property type="protein sequence ID" value="MBI3125983.1"/>
    <property type="molecule type" value="Genomic_DNA"/>
</dbReference>
<feature type="binding site" evidence="1">
    <location>
        <position position="215"/>
    </location>
    <ligand>
        <name>Zn(2+)</name>
        <dbReference type="ChEBI" id="CHEBI:29105"/>
        <label>2</label>
    </ligand>
</feature>
<dbReference type="PANTHER" id="PTHR42717">
    <property type="entry name" value="DIHYDROOROTASE-RELATED"/>
    <property type="match status" value="1"/>
</dbReference>
<proteinExistence type="predicted"/>
<dbReference type="Gene3D" id="3.20.20.140">
    <property type="entry name" value="Metal-dependent hydrolases"/>
    <property type="match status" value="1"/>
</dbReference>
<feature type="binding site" evidence="1">
    <location>
        <position position="192"/>
    </location>
    <ligand>
        <name>Zn(2+)</name>
        <dbReference type="ChEBI" id="CHEBI:29105"/>
        <label>2</label>
    </ligand>
</feature>
<evidence type="ECO:0000313" key="5">
    <source>
        <dbReference type="EMBL" id="MBI3125983.1"/>
    </source>
</evidence>
<dbReference type="Gene3D" id="2.30.40.10">
    <property type="entry name" value="Urease, subunit C, domain 1"/>
    <property type="match status" value="1"/>
</dbReference>
<name>A0A932MLU8_UNCTE</name>
<feature type="binding site" evidence="1">
    <location>
        <position position="275"/>
    </location>
    <ligand>
        <name>Zn(2+)</name>
        <dbReference type="ChEBI" id="CHEBI:29105"/>
        <label>1</label>
    </ligand>
</feature>
<dbReference type="InterPro" id="IPR011059">
    <property type="entry name" value="Metal-dep_hydrolase_composite"/>
</dbReference>
<feature type="binding site" evidence="1">
    <location>
        <position position="62"/>
    </location>
    <ligand>
        <name>Zn(2+)</name>
        <dbReference type="ChEBI" id="CHEBI:29105"/>
        <label>1</label>
    </ligand>
</feature>
<organism evidence="5 6">
    <name type="scientific">Tectimicrobiota bacterium</name>
    <dbReference type="NCBI Taxonomy" id="2528274"/>
    <lineage>
        <taxon>Bacteria</taxon>
        <taxon>Pseudomonadati</taxon>
        <taxon>Nitrospinota/Tectimicrobiota group</taxon>
        <taxon>Candidatus Tectimicrobiota</taxon>
    </lineage>
</organism>
<accession>A0A932MLU8</accession>
<dbReference type="PANTHER" id="PTHR42717:SF1">
    <property type="entry name" value="IMIDAZOLONEPROPIONASE AND RELATED AMIDOHYDROLASES"/>
    <property type="match status" value="1"/>
</dbReference>
<protein>
    <submittedName>
        <fullName evidence="5">Amidohydrolase/deacetylase family metallohydrolase</fullName>
    </submittedName>
</protein>
<feature type="binding site" evidence="1">
    <location>
        <position position="64"/>
    </location>
    <ligand>
        <name>Zn(2+)</name>
        <dbReference type="ChEBI" id="CHEBI:29105"/>
        <label>1</label>
    </ligand>
</feature>
<dbReference type="InterPro" id="IPR006680">
    <property type="entry name" value="Amidohydro-rel"/>
</dbReference>
<dbReference type="SUPFAM" id="SSF51338">
    <property type="entry name" value="Composite domain of metallo-dependent hydrolases"/>
    <property type="match status" value="1"/>
</dbReference>
<keyword evidence="1" id="KW-0862">Zinc</keyword>
<dbReference type="Proteomes" id="UP000782312">
    <property type="component" value="Unassembled WGS sequence"/>
</dbReference>
<dbReference type="InterPro" id="IPR032466">
    <property type="entry name" value="Metal_Hydrolase"/>
</dbReference>
<comment type="caution">
    <text evidence="5">The sequence shown here is derived from an EMBL/GenBank/DDBJ whole genome shotgun (WGS) entry which is preliminary data.</text>
</comment>
<dbReference type="GO" id="GO:0016810">
    <property type="term" value="F:hydrolase activity, acting on carbon-nitrogen (but not peptide) bonds"/>
    <property type="evidence" value="ECO:0007669"/>
    <property type="project" value="InterPro"/>
</dbReference>
<dbReference type="SUPFAM" id="SSF51556">
    <property type="entry name" value="Metallo-dependent hydrolases"/>
    <property type="match status" value="1"/>
</dbReference>
<dbReference type="GO" id="GO:0046872">
    <property type="term" value="F:metal ion binding"/>
    <property type="evidence" value="ECO:0007669"/>
    <property type="project" value="UniProtKB-KW"/>
</dbReference>
<dbReference type="AlphaFoldDB" id="A0A932MLU8"/>
<feature type="site" description="Transition state stabilizer" evidence="3">
    <location>
        <position position="161"/>
    </location>
</feature>
<feature type="domain" description="Amidohydrolase-related" evidence="4">
    <location>
        <begin position="53"/>
        <end position="337"/>
    </location>
</feature>
<evidence type="ECO:0000256" key="2">
    <source>
        <dbReference type="PIRSR" id="PIRSR039004-2"/>
    </source>
</evidence>